<dbReference type="STRING" id="96561.Dole_3216"/>
<dbReference type="KEGG" id="dol:Dole_3216"/>
<evidence type="ECO:0000313" key="2">
    <source>
        <dbReference type="EMBL" id="ABW69019.1"/>
    </source>
</evidence>
<organism evidence="2 3">
    <name type="scientific">Desulfosudis oleivorans (strain DSM 6200 / JCM 39069 / Hxd3)</name>
    <name type="common">Desulfococcus oleovorans</name>
    <dbReference type="NCBI Taxonomy" id="96561"/>
    <lineage>
        <taxon>Bacteria</taxon>
        <taxon>Pseudomonadati</taxon>
        <taxon>Thermodesulfobacteriota</taxon>
        <taxon>Desulfobacteria</taxon>
        <taxon>Desulfobacterales</taxon>
        <taxon>Desulfosudaceae</taxon>
        <taxon>Desulfosudis</taxon>
    </lineage>
</organism>
<evidence type="ECO:0000256" key="1">
    <source>
        <dbReference type="SAM" id="MobiDB-lite"/>
    </source>
</evidence>
<keyword evidence="3" id="KW-1185">Reference proteome</keyword>
<dbReference type="EMBL" id="CP000859">
    <property type="protein sequence ID" value="ABW69019.1"/>
    <property type="molecule type" value="Genomic_DNA"/>
</dbReference>
<proteinExistence type="predicted"/>
<sequence>MKQQFLVARGEAKTDLLIREFAELEKNETSLVGEHVFKVSDLKKAAQAGLGELITRLRTADFFPPAFLAEKLAQGVMEMLKDAGKESVEVLVDDMTVMKDQEADFVDDELDDDEDIDELLEDDEIPFEDESDEEEEEDLS</sequence>
<feature type="region of interest" description="Disordered" evidence="1">
    <location>
        <begin position="102"/>
        <end position="140"/>
    </location>
</feature>
<feature type="compositionally biased region" description="Acidic residues" evidence="1">
    <location>
        <begin position="103"/>
        <end position="140"/>
    </location>
</feature>
<reference evidence="2 3" key="1">
    <citation type="submission" date="2007-10" db="EMBL/GenBank/DDBJ databases">
        <title>Complete sequence of Desulfococcus oleovorans Hxd3.</title>
        <authorList>
            <consortium name="US DOE Joint Genome Institute"/>
            <person name="Copeland A."/>
            <person name="Lucas S."/>
            <person name="Lapidus A."/>
            <person name="Barry K."/>
            <person name="Glavina del Rio T."/>
            <person name="Dalin E."/>
            <person name="Tice H."/>
            <person name="Pitluck S."/>
            <person name="Kiss H."/>
            <person name="Brettin T."/>
            <person name="Bruce D."/>
            <person name="Detter J.C."/>
            <person name="Han C."/>
            <person name="Schmutz J."/>
            <person name="Larimer F."/>
            <person name="Land M."/>
            <person name="Hauser L."/>
            <person name="Kyrpides N."/>
            <person name="Kim E."/>
            <person name="Wawrik B."/>
            <person name="Richardson P."/>
        </authorList>
    </citation>
    <scope>NUCLEOTIDE SEQUENCE [LARGE SCALE GENOMIC DNA]</scope>
    <source>
        <strain evidence="3">DSM 6200 / JCM 39069 / Hxd3</strain>
    </source>
</reference>
<protein>
    <submittedName>
        <fullName evidence="2">Uncharacterized protein</fullName>
    </submittedName>
</protein>
<gene>
    <name evidence="2" type="ordered locus">Dole_3216</name>
</gene>
<name>A9A0A0_DESOH</name>
<dbReference type="Proteomes" id="UP000008561">
    <property type="component" value="Chromosome"/>
</dbReference>
<dbReference type="HOGENOM" id="CLU_1831944_0_0_7"/>
<accession>A9A0A0</accession>
<evidence type="ECO:0000313" key="3">
    <source>
        <dbReference type="Proteomes" id="UP000008561"/>
    </source>
</evidence>
<dbReference type="OrthoDB" id="5420426at2"/>
<dbReference type="RefSeq" id="WP_012176629.1">
    <property type="nucleotide sequence ID" value="NC_009943.1"/>
</dbReference>
<dbReference type="AlphaFoldDB" id="A9A0A0"/>